<evidence type="ECO:0000256" key="5">
    <source>
        <dbReference type="ARBA" id="ARBA00023002"/>
    </source>
</evidence>
<evidence type="ECO:0000256" key="8">
    <source>
        <dbReference type="PIRSR" id="PIRSR602403-1"/>
    </source>
</evidence>
<keyword evidence="10" id="KW-0812">Transmembrane</keyword>
<keyword evidence="5 9" id="KW-0560">Oxidoreductase</keyword>
<dbReference type="EMBL" id="JAHLJV010000452">
    <property type="protein sequence ID" value="KAK1558225.1"/>
    <property type="molecule type" value="Genomic_DNA"/>
</dbReference>
<evidence type="ECO:0000256" key="3">
    <source>
        <dbReference type="ARBA" id="ARBA00022617"/>
    </source>
</evidence>
<dbReference type="Pfam" id="PF00067">
    <property type="entry name" value="p450"/>
    <property type="match status" value="1"/>
</dbReference>
<evidence type="ECO:0000256" key="10">
    <source>
        <dbReference type="SAM" id="Phobius"/>
    </source>
</evidence>
<keyword evidence="10" id="KW-1133">Transmembrane helix</keyword>
<feature type="transmembrane region" description="Helical" evidence="10">
    <location>
        <begin position="24"/>
        <end position="43"/>
    </location>
</feature>
<reference evidence="11" key="1">
    <citation type="submission" date="2021-06" db="EMBL/GenBank/DDBJ databases">
        <title>Comparative genomics, transcriptomics and evolutionary studies reveal genomic signatures of adaptation to plant cell wall in hemibiotrophic fungi.</title>
        <authorList>
            <consortium name="DOE Joint Genome Institute"/>
            <person name="Baroncelli R."/>
            <person name="Diaz J.F."/>
            <person name="Benocci T."/>
            <person name="Peng M."/>
            <person name="Battaglia E."/>
            <person name="Haridas S."/>
            <person name="Andreopoulos W."/>
            <person name="Labutti K."/>
            <person name="Pangilinan J."/>
            <person name="Floch G.L."/>
            <person name="Makela M.R."/>
            <person name="Henrissat B."/>
            <person name="Grigoriev I.V."/>
            <person name="Crouch J.A."/>
            <person name="De Vries R.P."/>
            <person name="Sukno S.A."/>
            <person name="Thon M.R."/>
        </authorList>
    </citation>
    <scope>NUCLEOTIDE SEQUENCE</scope>
    <source>
        <strain evidence="11">CBS 125086</strain>
    </source>
</reference>
<proteinExistence type="inferred from homology"/>
<dbReference type="SUPFAM" id="SSF48264">
    <property type="entry name" value="Cytochrome P450"/>
    <property type="match status" value="1"/>
</dbReference>
<dbReference type="PANTHER" id="PTHR46206:SF2">
    <property type="entry name" value="CYTOCHROME P450 MONOOXYGENASE AUSG-RELATED"/>
    <property type="match status" value="1"/>
</dbReference>
<dbReference type="InterPro" id="IPR001128">
    <property type="entry name" value="Cyt_P450"/>
</dbReference>
<dbReference type="InterPro" id="IPR002403">
    <property type="entry name" value="Cyt_P450_E_grp-IV"/>
</dbReference>
<comment type="cofactor">
    <cofactor evidence="1 8">
        <name>heme</name>
        <dbReference type="ChEBI" id="CHEBI:30413"/>
    </cofactor>
</comment>
<evidence type="ECO:0000256" key="9">
    <source>
        <dbReference type="RuleBase" id="RU000461"/>
    </source>
</evidence>
<dbReference type="PRINTS" id="PR00465">
    <property type="entry name" value="EP450IV"/>
</dbReference>
<sequence>MSSIKSLENISQAKLFWDTQNNEVSLYASYFITAAIFILIVYSQRESYPNLPRLNPKKATELTWNGRLHDYMMQSQKLLAEGTQQFPDRPYKLYMEQGDMVVVPTKYAEELKSNRALDFSVVASEGMHWHIPGMSPFKSDAGTTKVVQNYLTKALASLTMPISLEATKALYDVLPQSKAEWAEVKPTDLMVIVSRMSSRIFMGEELCSDMEWIQESSQYVNAAFQGVYQLSQWPGPMRPWVHWFLPHFYEIRRRLKRCRAVLQPHIDRRIAIKKAAAARGEPNPYNDSIEWFSREYSAGYDPTQAQLNLTLVAVHTTSDLLAQTMMDIAKHPEILGPLREETIRVLQTDGLKKSALQKLHLMDACFKESQRMRPVFLAAFRRRALADVTTNDGFVIKKGTMISTDIRRTHFSTDIYQDPSKWNPYRYIDMRKSGQENQAHLVSTSDKHNGFGYGIHACPGRFFAANELKIALAHMLLKYDWKLPEDAKNLPVMAMGSNLILNPATKFLFRRRQEELDLDTLES</sequence>
<keyword evidence="7 9" id="KW-0503">Monooxygenase</keyword>
<dbReference type="RefSeq" id="XP_060406605.1">
    <property type="nucleotide sequence ID" value="XM_060559578.1"/>
</dbReference>
<dbReference type="PROSITE" id="PS00086">
    <property type="entry name" value="CYTOCHROME_P450"/>
    <property type="match status" value="1"/>
</dbReference>
<dbReference type="GO" id="GO:0004497">
    <property type="term" value="F:monooxygenase activity"/>
    <property type="evidence" value="ECO:0007669"/>
    <property type="project" value="UniProtKB-KW"/>
</dbReference>
<keyword evidence="4 8" id="KW-0479">Metal-binding</keyword>
<comment type="caution">
    <text evidence="11">The sequence shown here is derived from an EMBL/GenBank/DDBJ whole genome shotgun (WGS) entry which is preliminary data.</text>
</comment>
<evidence type="ECO:0000256" key="2">
    <source>
        <dbReference type="ARBA" id="ARBA00010617"/>
    </source>
</evidence>
<name>A0AAD8UTS1_9PEZI</name>
<keyword evidence="12" id="KW-1185">Reference proteome</keyword>
<dbReference type="PANTHER" id="PTHR46206">
    <property type="entry name" value="CYTOCHROME P450"/>
    <property type="match status" value="1"/>
</dbReference>
<dbReference type="InterPro" id="IPR017972">
    <property type="entry name" value="Cyt_P450_CS"/>
</dbReference>
<feature type="binding site" description="axial binding residue" evidence="8">
    <location>
        <position position="458"/>
    </location>
    <ligand>
        <name>heme</name>
        <dbReference type="ChEBI" id="CHEBI:30413"/>
    </ligand>
    <ligandPart>
        <name>Fe</name>
        <dbReference type="ChEBI" id="CHEBI:18248"/>
    </ligandPart>
</feature>
<organism evidence="11 12">
    <name type="scientific">Colletotrichum navitas</name>
    <dbReference type="NCBI Taxonomy" id="681940"/>
    <lineage>
        <taxon>Eukaryota</taxon>
        <taxon>Fungi</taxon>
        <taxon>Dikarya</taxon>
        <taxon>Ascomycota</taxon>
        <taxon>Pezizomycotina</taxon>
        <taxon>Sordariomycetes</taxon>
        <taxon>Hypocreomycetidae</taxon>
        <taxon>Glomerellales</taxon>
        <taxon>Glomerellaceae</taxon>
        <taxon>Colletotrichum</taxon>
        <taxon>Colletotrichum graminicola species complex</taxon>
    </lineage>
</organism>
<evidence type="ECO:0000313" key="12">
    <source>
        <dbReference type="Proteomes" id="UP001230504"/>
    </source>
</evidence>
<keyword evidence="10" id="KW-0472">Membrane</keyword>
<evidence type="ECO:0000256" key="4">
    <source>
        <dbReference type="ARBA" id="ARBA00022723"/>
    </source>
</evidence>
<dbReference type="GO" id="GO:0016705">
    <property type="term" value="F:oxidoreductase activity, acting on paired donors, with incorporation or reduction of molecular oxygen"/>
    <property type="evidence" value="ECO:0007669"/>
    <property type="project" value="InterPro"/>
</dbReference>
<evidence type="ECO:0000256" key="1">
    <source>
        <dbReference type="ARBA" id="ARBA00001971"/>
    </source>
</evidence>
<gene>
    <name evidence="11" type="ORF">LY79DRAFT_574332</name>
</gene>
<dbReference type="AlphaFoldDB" id="A0AAD8UTS1"/>
<dbReference type="GO" id="GO:0005506">
    <property type="term" value="F:iron ion binding"/>
    <property type="evidence" value="ECO:0007669"/>
    <property type="project" value="InterPro"/>
</dbReference>
<dbReference type="InterPro" id="IPR036396">
    <property type="entry name" value="Cyt_P450_sf"/>
</dbReference>
<dbReference type="Proteomes" id="UP001230504">
    <property type="component" value="Unassembled WGS sequence"/>
</dbReference>
<dbReference type="GO" id="GO:0020037">
    <property type="term" value="F:heme binding"/>
    <property type="evidence" value="ECO:0007669"/>
    <property type="project" value="InterPro"/>
</dbReference>
<protein>
    <submittedName>
        <fullName evidence="11">Cytochrome P450</fullName>
    </submittedName>
</protein>
<dbReference type="GeneID" id="85443818"/>
<keyword evidence="3 8" id="KW-0349">Heme</keyword>
<evidence type="ECO:0000256" key="6">
    <source>
        <dbReference type="ARBA" id="ARBA00023004"/>
    </source>
</evidence>
<evidence type="ECO:0000313" key="11">
    <source>
        <dbReference type="EMBL" id="KAK1558225.1"/>
    </source>
</evidence>
<dbReference type="Gene3D" id="1.10.630.10">
    <property type="entry name" value="Cytochrome P450"/>
    <property type="match status" value="1"/>
</dbReference>
<comment type="similarity">
    <text evidence="2 9">Belongs to the cytochrome P450 family.</text>
</comment>
<keyword evidence="6 8" id="KW-0408">Iron</keyword>
<evidence type="ECO:0000256" key="7">
    <source>
        <dbReference type="ARBA" id="ARBA00023033"/>
    </source>
</evidence>
<accession>A0AAD8UTS1</accession>
<dbReference type="CDD" id="cd11041">
    <property type="entry name" value="CYP503A1-like"/>
    <property type="match status" value="1"/>
</dbReference>